<organism evidence="1">
    <name type="scientific">Anguilla anguilla</name>
    <name type="common">European freshwater eel</name>
    <name type="synonym">Muraena anguilla</name>
    <dbReference type="NCBI Taxonomy" id="7936"/>
    <lineage>
        <taxon>Eukaryota</taxon>
        <taxon>Metazoa</taxon>
        <taxon>Chordata</taxon>
        <taxon>Craniata</taxon>
        <taxon>Vertebrata</taxon>
        <taxon>Euteleostomi</taxon>
        <taxon>Actinopterygii</taxon>
        <taxon>Neopterygii</taxon>
        <taxon>Teleostei</taxon>
        <taxon>Anguilliformes</taxon>
        <taxon>Anguillidae</taxon>
        <taxon>Anguilla</taxon>
    </lineage>
</organism>
<name>A0A0E9UNI0_ANGAN</name>
<sequence length="69" mass="7550">MHHFICTPQIIQTHVLRKASADSIIAASGILANVFICPHHISCTSNVASPAPSQKIFLNIENHPLFYAL</sequence>
<reference evidence="1" key="2">
    <citation type="journal article" date="2015" name="Fish Shellfish Immunol.">
        <title>Early steps in the European eel (Anguilla anguilla)-Vibrio vulnificus interaction in the gills: Role of the RtxA13 toxin.</title>
        <authorList>
            <person name="Callol A."/>
            <person name="Pajuelo D."/>
            <person name="Ebbesson L."/>
            <person name="Teles M."/>
            <person name="MacKenzie S."/>
            <person name="Amaro C."/>
        </authorList>
    </citation>
    <scope>NUCLEOTIDE SEQUENCE</scope>
</reference>
<dbReference type="EMBL" id="GBXM01041266">
    <property type="protein sequence ID" value="JAH67311.1"/>
    <property type="molecule type" value="Transcribed_RNA"/>
</dbReference>
<proteinExistence type="predicted"/>
<evidence type="ECO:0000313" key="1">
    <source>
        <dbReference type="EMBL" id="JAH67311.1"/>
    </source>
</evidence>
<reference evidence="1" key="1">
    <citation type="submission" date="2014-11" db="EMBL/GenBank/DDBJ databases">
        <authorList>
            <person name="Amaro Gonzalez C."/>
        </authorList>
    </citation>
    <scope>NUCLEOTIDE SEQUENCE</scope>
</reference>
<protein>
    <submittedName>
        <fullName evidence="1">Uncharacterized protein</fullName>
    </submittedName>
</protein>
<accession>A0A0E9UNI0</accession>
<dbReference type="AlphaFoldDB" id="A0A0E9UNI0"/>